<organism evidence="2 3">
    <name type="scientific">Alkalimonas amylolytica</name>
    <dbReference type="NCBI Taxonomy" id="152573"/>
    <lineage>
        <taxon>Bacteria</taxon>
        <taxon>Pseudomonadati</taxon>
        <taxon>Pseudomonadota</taxon>
        <taxon>Gammaproteobacteria</taxon>
        <taxon>Alkalimonas</taxon>
    </lineage>
</organism>
<feature type="region of interest" description="Disordered" evidence="1">
    <location>
        <begin position="266"/>
        <end position="285"/>
    </location>
</feature>
<accession>A0A1H4BPX2</accession>
<proteinExistence type="predicted"/>
<dbReference type="EMBL" id="FNRM01000003">
    <property type="protein sequence ID" value="SEA50117.1"/>
    <property type="molecule type" value="Genomic_DNA"/>
</dbReference>
<evidence type="ECO:0000313" key="3">
    <source>
        <dbReference type="Proteomes" id="UP000198773"/>
    </source>
</evidence>
<keyword evidence="3" id="KW-1185">Reference proteome</keyword>
<dbReference type="AlphaFoldDB" id="A0A1H4BPX2"/>
<dbReference type="Proteomes" id="UP000198773">
    <property type="component" value="Unassembled WGS sequence"/>
</dbReference>
<dbReference type="Gene3D" id="3.20.20.410">
    <property type="entry name" value="Protein of unknown function UPF0759"/>
    <property type="match status" value="1"/>
</dbReference>
<dbReference type="RefSeq" id="WP_091341869.1">
    <property type="nucleotide sequence ID" value="NZ_FNRM01000003.1"/>
</dbReference>
<protein>
    <submittedName>
        <fullName evidence="2">Uncharacterized conserved protein YecE, DUF72 family</fullName>
    </submittedName>
</protein>
<gene>
    <name evidence="2" type="ORF">SAMN04488051_103464</name>
</gene>
<evidence type="ECO:0000256" key="1">
    <source>
        <dbReference type="SAM" id="MobiDB-lite"/>
    </source>
</evidence>
<dbReference type="PANTHER" id="PTHR30348">
    <property type="entry name" value="UNCHARACTERIZED PROTEIN YECE"/>
    <property type="match status" value="1"/>
</dbReference>
<dbReference type="InterPro" id="IPR002763">
    <property type="entry name" value="DUF72"/>
</dbReference>
<sequence length="285" mass="32385">MLYLGCPMWANASWKHSLFSPGCKTADFLQQYSQVFNTVEGNTTFYADPKPASLQRWSEQTPRSFRFVLKVPSRISHQAGADAQAELKHWWQSLKPLHSRIGQVHLQLPATAGPEQLAFIAAMLDTLVADVRCCVEVRHLAFFDKAEHEVHLNRLLRDYQTERVVFDSRSLFAVPASHPALIEAQRKKPRLPVHAICLTDAPVVRFIGCDDAAINRQHYQPWLAKIRQWLDEGRSPYCFFHTPDNASAPELCRAFVQDLGITHPALEPWPGEHNQSAGGMQPELW</sequence>
<dbReference type="Pfam" id="PF01904">
    <property type="entry name" value="DUF72"/>
    <property type="match status" value="1"/>
</dbReference>
<dbReference type="STRING" id="152573.SAMN04488051_103464"/>
<reference evidence="2 3" key="1">
    <citation type="submission" date="2016-10" db="EMBL/GenBank/DDBJ databases">
        <authorList>
            <person name="de Groot N.N."/>
        </authorList>
    </citation>
    <scope>NUCLEOTIDE SEQUENCE [LARGE SCALE GENOMIC DNA]</scope>
    <source>
        <strain evidence="2 3">CGMCC 1.3430</strain>
    </source>
</reference>
<dbReference type="SUPFAM" id="SSF117396">
    <property type="entry name" value="TM1631-like"/>
    <property type="match status" value="1"/>
</dbReference>
<dbReference type="OrthoDB" id="9780310at2"/>
<dbReference type="PANTHER" id="PTHR30348:SF9">
    <property type="entry name" value="UPF0759 PROTEIN YECE"/>
    <property type="match status" value="1"/>
</dbReference>
<evidence type="ECO:0000313" key="2">
    <source>
        <dbReference type="EMBL" id="SEA50117.1"/>
    </source>
</evidence>
<name>A0A1H4BPX2_ALKAM</name>
<dbReference type="InterPro" id="IPR036520">
    <property type="entry name" value="UPF0759_sf"/>
</dbReference>